<dbReference type="EMBL" id="CP001340">
    <property type="protein sequence ID" value="ACL94539.1"/>
    <property type="molecule type" value="Genomic_DNA"/>
</dbReference>
<keyword evidence="6" id="KW-0449">Lipoprotein</keyword>
<dbReference type="GeneID" id="7329825"/>
<comment type="similarity">
    <text evidence="1">Belongs to the EcnA/EcnB lipoprotein family.</text>
</comment>
<evidence type="ECO:0000313" key="9">
    <source>
        <dbReference type="Proteomes" id="UP000001364"/>
    </source>
</evidence>
<protein>
    <submittedName>
        <fullName evidence="8">Entericidin B-like protein</fullName>
    </submittedName>
</protein>
<keyword evidence="2" id="KW-1003">Cell membrane</keyword>
<evidence type="ECO:0000256" key="7">
    <source>
        <dbReference type="SAM" id="SignalP"/>
    </source>
</evidence>
<name>A0A0H3C8K4_CAUVN</name>
<evidence type="ECO:0000256" key="3">
    <source>
        <dbReference type="ARBA" id="ARBA00022729"/>
    </source>
</evidence>
<reference evidence="8 9" key="1">
    <citation type="journal article" date="2010" name="J. Bacteriol.">
        <title>The genetic basis of laboratory adaptation in Caulobacter crescentus.</title>
        <authorList>
            <person name="Marks M.E."/>
            <person name="Castro-Rojas C.M."/>
            <person name="Teiling C."/>
            <person name="Du L."/>
            <person name="Kapatral V."/>
            <person name="Walunas T.L."/>
            <person name="Crosson S."/>
        </authorList>
    </citation>
    <scope>NUCLEOTIDE SEQUENCE [LARGE SCALE GENOMIC DNA]</scope>
    <source>
        <strain evidence="9">NA1000 / CB15N</strain>
    </source>
</reference>
<keyword evidence="3 7" id="KW-0732">Signal</keyword>
<gene>
    <name evidence="8" type="ordered locus">CCNA_01074</name>
</gene>
<evidence type="ECO:0000256" key="6">
    <source>
        <dbReference type="ARBA" id="ARBA00023288"/>
    </source>
</evidence>
<keyword evidence="5" id="KW-0564">Palmitate</keyword>
<proteinExistence type="inferred from homology"/>
<feature type="signal peptide" evidence="7">
    <location>
        <begin position="1"/>
        <end position="18"/>
    </location>
</feature>
<dbReference type="PROSITE" id="PS51257">
    <property type="entry name" value="PROKAR_LIPOPROTEIN"/>
    <property type="match status" value="1"/>
</dbReference>
<accession>A0A0H3C8K4</accession>
<dbReference type="KEGG" id="ccs:CCNA_01074"/>
<keyword evidence="9" id="KW-1185">Reference proteome</keyword>
<dbReference type="Proteomes" id="UP000001364">
    <property type="component" value="Chromosome"/>
</dbReference>
<evidence type="ECO:0000256" key="1">
    <source>
        <dbReference type="ARBA" id="ARBA00010296"/>
    </source>
</evidence>
<dbReference type="GO" id="GO:0009636">
    <property type="term" value="P:response to toxic substance"/>
    <property type="evidence" value="ECO:0007669"/>
    <property type="project" value="InterPro"/>
</dbReference>
<dbReference type="Pfam" id="PF08085">
    <property type="entry name" value="Entericidin"/>
    <property type="match status" value="1"/>
</dbReference>
<dbReference type="InterPro" id="IPR012556">
    <property type="entry name" value="Entericidin"/>
</dbReference>
<dbReference type="RefSeq" id="YP_002516447.1">
    <property type="nucleotide sequence ID" value="NC_011916.1"/>
</dbReference>
<evidence type="ECO:0000256" key="2">
    <source>
        <dbReference type="ARBA" id="ARBA00022475"/>
    </source>
</evidence>
<dbReference type="PATRIC" id="fig|565050.3.peg.1057"/>
<evidence type="ECO:0000256" key="4">
    <source>
        <dbReference type="ARBA" id="ARBA00023136"/>
    </source>
</evidence>
<feature type="chain" id="PRO_5002605812" evidence="7">
    <location>
        <begin position="19"/>
        <end position="45"/>
    </location>
</feature>
<organism evidence="8 9">
    <name type="scientific">Caulobacter vibrioides (strain NA1000 / CB15N)</name>
    <name type="common">Caulobacter crescentus</name>
    <dbReference type="NCBI Taxonomy" id="565050"/>
    <lineage>
        <taxon>Bacteria</taxon>
        <taxon>Pseudomonadati</taxon>
        <taxon>Pseudomonadota</taxon>
        <taxon>Alphaproteobacteria</taxon>
        <taxon>Caulobacterales</taxon>
        <taxon>Caulobacteraceae</taxon>
        <taxon>Caulobacter</taxon>
    </lineage>
</organism>
<evidence type="ECO:0000256" key="5">
    <source>
        <dbReference type="ARBA" id="ARBA00023139"/>
    </source>
</evidence>
<dbReference type="HOGENOM" id="CLU_193827_4_0_5"/>
<dbReference type="AlphaFoldDB" id="A0A0H3C8K4"/>
<dbReference type="GO" id="GO:0016020">
    <property type="term" value="C:membrane"/>
    <property type="evidence" value="ECO:0007669"/>
    <property type="project" value="InterPro"/>
</dbReference>
<sequence>MRKFVVLAVAASALLVSACNTIEGVGRDVSAAGKAVSGAARDAKH</sequence>
<dbReference type="RefSeq" id="WP_012640119.1">
    <property type="nucleotide sequence ID" value="NC_011916.1"/>
</dbReference>
<evidence type="ECO:0000313" key="8">
    <source>
        <dbReference type="EMBL" id="ACL94539.1"/>
    </source>
</evidence>
<keyword evidence="4" id="KW-0472">Membrane</keyword>